<evidence type="ECO:0000256" key="5">
    <source>
        <dbReference type="ARBA" id="ARBA00022917"/>
    </source>
</evidence>
<evidence type="ECO:0000256" key="2">
    <source>
        <dbReference type="ARBA" id="ARBA00007251"/>
    </source>
</evidence>
<dbReference type="SMART" id="SM00256">
    <property type="entry name" value="FBOX"/>
    <property type="match status" value="1"/>
</dbReference>
<comment type="subunit">
    <text evidence="8">Component of the translation initiation factor 2B (eIF2B) complex which is a heterodecamer of two sets of five different subunits: alpha, beta, gamma, delta and epsilon. Subunits alpha, beta and delta comprise a regulatory subcomplex and subunits epsilon and gamma comprise a catalytic subcomplex. Within the complex, the hexameric regulatory complex resides at the center, with the two heterodimeric catalytic subcomplexes bound on opposite sides.</text>
</comment>
<keyword evidence="4" id="KW-0396">Initiation factor</keyword>
<dbReference type="Pfam" id="PF01008">
    <property type="entry name" value="IF-2B"/>
    <property type="match status" value="1"/>
</dbReference>
<evidence type="ECO:0000256" key="7">
    <source>
        <dbReference type="ARBA" id="ARBA00044228"/>
    </source>
</evidence>
<evidence type="ECO:0000256" key="10">
    <source>
        <dbReference type="SAM" id="MobiDB-lite"/>
    </source>
</evidence>
<dbReference type="InterPro" id="IPR001810">
    <property type="entry name" value="F-box_dom"/>
</dbReference>
<dbReference type="InterPro" id="IPR042529">
    <property type="entry name" value="IF_2B-like_C"/>
</dbReference>
<dbReference type="Gene3D" id="1.20.1280.50">
    <property type="match status" value="1"/>
</dbReference>
<comment type="caution">
    <text evidence="12">The sequence shown here is derived from an EMBL/GenBank/DDBJ whole genome shotgun (WGS) entry which is preliminary data.</text>
</comment>
<keyword evidence="13" id="KW-1185">Reference proteome</keyword>
<dbReference type="InterPro" id="IPR011043">
    <property type="entry name" value="Gal_Oxase/kelch_b-propeller"/>
</dbReference>
<name>A0ABQ7MK12_BRACM</name>
<gene>
    <name evidence="12" type="primary">A05p050760.1_BraROA</name>
    <name evidence="12" type="ORF">IGI04_020881</name>
</gene>
<keyword evidence="3" id="KW-0963">Cytoplasm</keyword>
<keyword evidence="5" id="KW-0648">Protein biosynthesis</keyword>
<comment type="similarity">
    <text evidence="2 9">Belongs to the eIF-2B alpha/beta/delta subunits family.</text>
</comment>
<dbReference type="PROSITE" id="PS50181">
    <property type="entry name" value="FBOX"/>
    <property type="match status" value="1"/>
</dbReference>
<dbReference type="EMBL" id="JADBGQ010000005">
    <property type="protein sequence ID" value="KAG5399067.1"/>
    <property type="molecule type" value="Genomic_DNA"/>
</dbReference>
<protein>
    <recommendedName>
        <fullName evidence="6">Translation initiation factor eIF2B subunit beta</fullName>
    </recommendedName>
    <alternativeName>
        <fullName evidence="7">eIF2B GDP-GTP exchange factor subunit beta</fullName>
    </alternativeName>
</protein>
<dbReference type="SUPFAM" id="SSF100950">
    <property type="entry name" value="NagB/RpiA/CoA transferase-like"/>
    <property type="match status" value="1"/>
</dbReference>
<dbReference type="PANTHER" id="PTHR45859:SF1">
    <property type="entry name" value="TRANSLATION INITIATION FACTOR EIF-2B SUBUNIT BETA"/>
    <property type="match status" value="1"/>
</dbReference>
<dbReference type="InterPro" id="IPR013187">
    <property type="entry name" value="F-box-assoc_dom_typ3"/>
</dbReference>
<evidence type="ECO:0000313" key="13">
    <source>
        <dbReference type="Proteomes" id="UP000823674"/>
    </source>
</evidence>
<evidence type="ECO:0000313" key="12">
    <source>
        <dbReference type="EMBL" id="KAG5399067.1"/>
    </source>
</evidence>
<proteinExistence type="inferred from homology"/>
<organism evidence="12 13">
    <name type="scientific">Brassica rapa subsp. trilocularis</name>
    <dbReference type="NCBI Taxonomy" id="1813537"/>
    <lineage>
        <taxon>Eukaryota</taxon>
        <taxon>Viridiplantae</taxon>
        <taxon>Streptophyta</taxon>
        <taxon>Embryophyta</taxon>
        <taxon>Tracheophyta</taxon>
        <taxon>Spermatophyta</taxon>
        <taxon>Magnoliopsida</taxon>
        <taxon>eudicotyledons</taxon>
        <taxon>Gunneridae</taxon>
        <taxon>Pentapetalae</taxon>
        <taxon>rosids</taxon>
        <taxon>malvids</taxon>
        <taxon>Brassicales</taxon>
        <taxon>Brassicaceae</taxon>
        <taxon>Brassiceae</taxon>
        <taxon>Brassica</taxon>
    </lineage>
</organism>
<sequence length="809" mass="89336">MVSLSFATVAYSPMPDVQSTVLEFVNKLRKRKIEGSQATAKCTVELLRSVISQQRVPHSNQALALIDAVKAVGEQLVAANPVELAVGNVVRRVLHIIREEDLSLATAAMAGLDLLDGSDDDGEDDNCKGVGYSAMSAAVAAAAARSTLRPPSLQTLLEGTPESAAVPYTSSSGADSESKTADKSSITRKLKHDVIEGVNQLILEIAGCHEQIAEQAIEHIHQNEVILTLGSSRTVLEFLCAAKEKKRSFRVFVAEGAPRYQGHLLAKELVARGLQTTVITDSAVFAMISRVNMVIIGAHAVMANGGVIGPVGVNMAALAAKKHAVPFVVLAGSHKLCPLYPHNPEVLLNELRSPSELLDFGEFSDCLDFGTGSGSPLLQVVNPTFDYVPPSLVSLFITDTGGHNPSYMYRLIADYYSADDLVICRERRELGFTTMIQGSLPLCNKMRTNVVVPLDLQIEILSRLPSKSLVRFMLVSKSWQEIISSKSFIRLRSLTWPLRFLLVLKEFDYQKGRLTFNFFSSSSLSLSSTSISTTFLSKITFPLRQAGHPIYYVNGLINIGDIICNPCTGKTVSLPKLAASGGSIGRRFFGYDPVNNQYKVLCITHHNLGGHATLQFNRYHVFTLGAKPKKWRFIDCGIPHTDWSSCLCIDGFVYYIASTDAGLMCLMKFDLSSEKLNIFARASEEMKASFSHFNSYKTLINYHGKVAIAIQRSHLVPSIDLFVFEEGKQEYKAKSFNNLPRLNLRTKCVINHMDDTIFAPVYSESEATIIHHDFKGHSFKKMKFEVDVKKDWFHETNYFVGYVESLMMI</sequence>
<feature type="domain" description="F-box" evidence="11">
    <location>
        <begin position="446"/>
        <end position="491"/>
    </location>
</feature>
<evidence type="ECO:0000256" key="1">
    <source>
        <dbReference type="ARBA" id="ARBA00004514"/>
    </source>
</evidence>
<dbReference type="Proteomes" id="UP000823674">
    <property type="component" value="Chromosome A05"/>
</dbReference>
<evidence type="ECO:0000256" key="9">
    <source>
        <dbReference type="RuleBase" id="RU003814"/>
    </source>
</evidence>
<dbReference type="InterPro" id="IPR000649">
    <property type="entry name" value="IF-2B-related"/>
</dbReference>
<evidence type="ECO:0000256" key="8">
    <source>
        <dbReference type="ARBA" id="ARBA00046432"/>
    </source>
</evidence>
<evidence type="ECO:0000256" key="4">
    <source>
        <dbReference type="ARBA" id="ARBA00022540"/>
    </source>
</evidence>
<dbReference type="Pfam" id="PF00646">
    <property type="entry name" value="F-box"/>
    <property type="match status" value="1"/>
</dbReference>
<dbReference type="InterPro" id="IPR017451">
    <property type="entry name" value="F-box-assoc_interact_dom"/>
</dbReference>
<evidence type="ECO:0000256" key="6">
    <source>
        <dbReference type="ARBA" id="ARBA00044122"/>
    </source>
</evidence>
<dbReference type="SUPFAM" id="SSF50965">
    <property type="entry name" value="Galactose oxidase, central domain"/>
    <property type="match status" value="1"/>
</dbReference>
<reference evidence="12 13" key="1">
    <citation type="submission" date="2021-03" db="EMBL/GenBank/DDBJ databases">
        <authorList>
            <person name="King G.J."/>
            <person name="Bancroft I."/>
            <person name="Baten A."/>
            <person name="Bloomfield J."/>
            <person name="Borpatragohain P."/>
            <person name="He Z."/>
            <person name="Irish N."/>
            <person name="Irwin J."/>
            <person name="Liu K."/>
            <person name="Mauleon R.P."/>
            <person name="Moore J."/>
            <person name="Morris R."/>
            <person name="Ostergaard L."/>
            <person name="Wang B."/>
            <person name="Wells R."/>
        </authorList>
    </citation>
    <scope>NUCLEOTIDE SEQUENCE [LARGE SCALE GENOMIC DNA]</scope>
    <source>
        <strain evidence="12">R-o-18</strain>
        <tissue evidence="12">Leaf</tissue>
    </source>
</reference>
<dbReference type="InterPro" id="IPR037171">
    <property type="entry name" value="NagB/RpiA_transferase-like"/>
</dbReference>
<evidence type="ECO:0000256" key="3">
    <source>
        <dbReference type="ARBA" id="ARBA00022490"/>
    </source>
</evidence>
<dbReference type="PANTHER" id="PTHR45859">
    <property type="entry name" value="TRANSLATION INITIATION FACTOR EIF-2B SUBUNIT BETA"/>
    <property type="match status" value="1"/>
</dbReference>
<evidence type="ECO:0000259" key="11">
    <source>
        <dbReference type="PROSITE" id="PS50181"/>
    </source>
</evidence>
<dbReference type="CDD" id="cd22157">
    <property type="entry name" value="F-box_AtFBW1-like"/>
    <property type="match status" value="1"/>
</dbReference>
<dbReference type="InterPro" id="IPR036047">
    <property type="entry name" value="F-box-like_dom_sf"/>
</dbReference>
<accession>A0ABQ7MK12</accession>
<dbReference type="Gene3D" id="3.40.50.10470">
    <property type="entry name" value="Translation initiation factor eif-2b, domain 2"/>
    <property type="match status" value="1"/>
</dbReference>
<comment type="subcellular location">
    <subcellularLocation>
        <location evidence="1">Cytoplasm</location>
        <location evidence="1">Cytosol</location>
    </subcellularLocation>
</comment>
<dbReference type="NCBIfam" id="TIGR01640">
    <property type="entry name" value="F_box_assoc_1"/>
    <property type="match status" value="1"/>
</dbReference>
<dbReference type="SUPFAM" id="SSF81383">
    <property type="entry name" value="F-box domain"/>
    <property type="match status" value="1"/>
</dbReference>
<feature type="region of interest" description="Disordered" evidence="10">
    <location>
        <begin position="159"/>
        <end position="186"/>
    </location>
</feature>
<dbReference type="Pfam" id="PF08268">
    <property type="entry name" value="FBA_3"/>
    <property type="match status" value="1"/>
</dbReference>
<dbReference type="InterPro" id="IPR051855">
    <property type="entry name" value="eIF2B_beta_subunit"/>
</dbReference>